<evidence type="ECO:0000313" key="16">
    <source>
        <dbReference type="EMBL" id="GAA3898702.1"/>
    </source>
</evidence>
<evidence type="ECO:0000256" key="15">
    <source>
        <dbReference type="ARBA" id="ARBA00048407"/>
    </source>
</evidence>
<keyword evidence="17" id="KW-1185">Reference proteome</keyword>
<evidence type="ECO:0000256" key="12">
    <source>
        <dbReference type="ARBA" id="ARBA00031158"/>
    </source>
</evidence>
<gene>
    <name evidence="16" type="ORF">GCM10022207_78960</name>
</gene>
<dbReference type="Proteomes" id="UP001501563">
    <property type="component" value="Unassembled WGS sequence"/>
</dbReference>
<comment type="cofactor">
    <cofactor evidence="1">
        <name>FAD</name>
        <dbReference type="ChEBI" id="CHEBI:57692"/>
    </cofactor>
</comment>
<evidence type="ECO:0000256" key="2">
    <source>
        <dbReference type="ARBA" id="ARBA00004924"/>
    </source>
</evidence>
<evidence type="ECO:0000256" key="5">
    <source>
        <dbReference type="ARBA" id="ARBA00016406"/>
    </source>
</evidence>
<organism evidence="16 17">
    <name type="scientific">Streptomyces lannensis</name>
    <dbReference type="NCBI Taxonomy" id="766498"/>
    <lineage>
        <taxon>Bacteria</taxon>
        <taxon>Bacillati</taxon>
        <taxon>Actinomycetota</taxon>
        <taxon>Actinomycetes</taxon>
        <taxon>Kitasatosporales</taxon>
        <taxon>Streptomycetaceae</taxon>
        <taxon>Streptomyces</taxon>
    </lineage>
</organism>
<evidence type="ECO:0000256" key="4">
    <source>
        <dbReference type="ARBA" id="ARBA00013076"/>
    </source>
</evidence>
<evidence type="ECO:0000256" key="14">
    <source>
        <dbReference type="ARBA" id="ARBA00032738"/>
    </source>
</evidence>
<keyword evidence="9" id="KW-0560">Oxidoreductase</keyword>
<sequence length="146" mass="15762">MAHLVAYGSEVTAVEPVRDEDGHVAYFDVVSRDPGIPGGTVGRRTRNVSVAMGLEPHVPPGIELSEHVWHNSRLIPRVRELGATGRRGRAAGRPRPRVETVPEVTAGIYLQGGTEHTHGLTSTLLSTTAIRAEEIHRSLLKGRTPA</sequence>
<reference evidence="17" key="1">
    <citation type="journal article" date="2019" name="Int. J. Syst. Evol. Microbiol.">
        <title>The Global Catalogue of Microorganisms (GCM) 10K type strain sequencing project: providing services to taxonomists for standard genome sequencing and annotation.</title>
        <authorList>
            <consortium name="The Broad Institute Genomics Platform"/>
            <consortium name="The Broad Institute Genome Sequencing Center for Infectious Disease"/>
            <person name="Wu L."/>
            <person name="Ma J."/>
        </authorList>
    </citation>
    <scope>NUCLEOTIDE SEQUENCE [LARGE SCALE GENOMIC DNA]</scope>
    <source>
        <strain evidence="17">JCM 16578</strain>
    </source>
</reference>
<keyword evidence="7" id="KW-0274">FAD</keyword>
<comment type="pathway">
    <text evidence="2">Siderophore biosynthesis.</text>
</comment>
<evidence type="ECO:0000256" key="7">
    <source>
        <dbReference type="ARBA" id="ARBA00022827"/>
    </source>
</evidence>
<comment type="caution">
    <text evidence="16">The sequence shown here is derived from an EMBL/GenBank/DDBJ whole genome shotgun (WGS) entry which is preliminary data.</text>
</comment>
<dbReference type="Pfam" id="PF13434">
    <property type="entry name" value="Lys_Orn_oxgnase"/>
    <property type="match status" value="1"/>
</dbReference>
<protein>
    <recommendedName>
        <fullName evidence="5">L-lysine N6-monooxygenase MbtG</fullName>
        <ecNumber evidence="4">1.14.13.59</ecNumber>
    </recommendedName>
    <alternativeName>
        <fullName evidence="14">Lysine 6-N-hydroxylase</fullName>
    </alternativeName>
    <alternativeName>
        <fullName evidence="13">Lysine N6-hydroxylase</fullName>
    </alternativeName>
    <alternativeName>
        <fullName evidence="11">Lysine-N-oxygenase</fullName>
    </alternativeName>
    <alternativeName>
        <fullName evidence="12">Mycobactin synthase protein G</fullName>
    </alternativeName>
</protein>
<keyword evidence="8" id="KW-0521">NADP</keyword>
<evidence type="ECO:0000256" key="13">
    <source>
        <dbReference type="ARBA" id="ARBA00032493"/>
    </source>
</evidence>
<keyword evidence="10" id="KW-0503">Monooxygenase</keyword>
<evidence type="ECO:0000256" key="9">
    <source>
        <dbReference type="ARBA" id="ARBA00023002"/>
    </source>
</evidence>
<dbReference type="InterPro" id="IPR036188">
    <property type="entry name" value="FAD/NAD-bd_sf"/>
</dbReference>
<dbReference type="InterPro" id="IPR025700">
    <property type="entry name" value="Lys/Orn_oxygenase"/>
</dbReference>
<evidence type="ECO:0000256" key="11">
    <source>
        <dbReference type="ARBA" id="ARBA00029939"/>
    </source>
</evidence>
<evidence type="ECO:0000256" key="6">
    <source>
        <dbReference type="ARBA" id="ARBA00022630"/>
    </source>
</evidence>
<comment type="catalytic activity">
    <reaction evidence="15">
        <text>L-lysine + NADPH + O2 = N(6)-hydroxy-L-lysine + NADP(+) + H2O</text>
        <dbReference type="Rhea" id="RHEA:23228"/>
        <dbReference type="ChEBI" id="CHEBI:15377"/>
        <dbReference type="ChEBI" id="CHEBI:15379"/>
        <dbReference type="ChEBI" id="CHEBI:32551"/>
        <dbReference type="ChEBI" id="CHEBI:57783"/>
        <dbReference type="ChEBI" id="CHEBI:57820"/>
        <dbReference type="ChEBI" id="CHEBI:58349"/>
        <dbReference type="EC" id="1.14.13.59"/>
    </reaction>
</comment>
<evidence type="ECO:0000313" key="17">
    <source>
        <dbReference type="Proteomes" id="UP001501563"/>
    </source>
</evidence>
<name>A0ABP7LEG3_9ACTN</name>
<accession>A0ABP7LEG3</accession>
<evidence type="ECO:0000256" key="3">
    <source>
        <dbReference type="ARBA" id="ARBA00007588"/>
    </source>
</evidence>
<dbReference type="Gene3D" id="3.50.50.60">
    <property type="entry name" value="FAD/NAD(P)-binding domain"/>
    <property type="match status" value="2"/>
</dbReference>
<evidence type="ECO:0000256" key="10">
    <source>
        <dbReference type="ARBA" id="ARBA00023033"/>
    </source>
</evidence>
<dbReference type="EC" id="1.14.13.59" evidence="4"/>
<keyword evidence="6" id="KW-0285">Flavoprotein</keyword>
<evidence type="ECO:0000256" key="1">
    <source>
        <dbReference type="ARBA" id="ARBA00001974"/>
    </source>
</evidence>
<evidence type="ECO:0000256" key="8">
    <source>
        <dbReference type="ARBA" id="ARBA00022857"/>
    </source>
</evidence>
<proteinExistence type="inferred from homology"/>
<dbReference type="PANTHER" id="PTHR42802:SF1">
    <property type="entry name" value="L-ORNITHINE N(5)-MONOOXYGENASE"/>
    <property type="match status" value="1"/>
</dbReference>
<dbReference type="EMBL" id="BAAAZA010000040">
    <property type="protein sequence ID" value="GAA3898702.1"/>
    <property type="molecule type" value="Genomic_DNA"/>
</dbReference>
<dbReference type="PANTHER" id="PTHR42802">
    <property type="entry name" value="MONOOXYGENASE"/>
    <property type="match status" value="1"/>
</dbReference>
<comment type="similarity">
    <text evidence="3">Belongs to the lysine N(6)-hydroxylase/L-ornithine N(5)-oxygenase family.</text>
</comment>